<name>A0ACC3CC67_PYRYE</name>
<comment type="caution">
    <text evidence="1">The sequence shown here is derived from an EMBL/GenBank/DDBJ whole genome shotgun (WGS) entry which is preliminary data.</text>
</comment>
<evidence type="ECO:0000313" key="1">
    <source>
        <dbReference type="EMBL" id="KAK1867387.1"/>
    </source>
</evidence>
<proteinExistence type="predicted"/>
<accession>A0ACC3CC67</accession>
<keyword evidence="2" id="KW-1185">Reference proteome</keyword>
<sequence>MDAYGLAPVVVKVGAMGLRVADVGAPLMTLLDRLDRLSELYGVHVAGEGGEYESLVTDAPAFAARLQLTRVEVAVEREDKWAPTARLLIHEAVMPAADGVAYLSGALALRQLHIPRALTAEGCAAELAAATAATEGAAAPKPPSETDRETAAVLAAARQTRATVWNVGATLQAVPGSSLATALFVAVFVARPADAAAAVAAVTRRLGAPAEADADLHWPPVAVADGVAPAPTGGEPVVTAVPAAGLPRDAAVEVVVVAGVPVVAATAAAPTGRHPLPTDAVAATGGGGGTDPAWGTATWRWATRGGTLTWLALRLRLPDGDAGGTGVTAGVLTAAVAAAVASLGGGRSLLSARVWTVATADAARRLGWAANGGGSGGRGGSVNDGGGPPGGEGVWTVHPSAWVPHDDAAVVHAVVARAPAGG</sequence>
<organism evidence="1 2">
    <name type="scientific">Pyropia yezoensis</name>
    <name type="common">Susabi-nori</name>
    <name type="synonym">Porphyra yezoensis</name>
    <dbReference type="NCBI Taxonomy" id="2788"/>
    <lineage>
        <taxon>Eukaryota</taxon>
        <taxon>Rhodophyta</taxon>
        <taxon>Bangiophyceae</taxon>
        <taxon>Bangiales</taxon>
        <taxon>Bangiaceae</taxon>
        <taxon>Pyropia</taxon>
    </lineage>
</organism>
<protein>
    <submittedName>
        <fullName evidence="1">Uncharacterized protein</fullName>
    </submittedName>
</protein>
<gene>
    <name evidence="1" type="ORF">I4F81_009894</name>
</gene>
<evidence type="ECO:0000313" key="2">
    <source>
        <dbReference type="Proteomes" id="UP000798662"/>
    </source>
</evidence>
<dbReference type="EMBL" id="CM020620">
    <property type="protein sequence ID" value="KAK1867387.1"/>
    <property type="molecule type" value="Genomic_DNA"/>
</dbReference>
<dbReference type="Proteomes" id="UP000798662">
    <property type="component" value="Chromosome 3"/>
</dbReference>
<reference evidence="1" key="1">
    <citation type="submission" date="2019-11" db="EMBL/GenBank/DDBJ databases">
        <title>Nori genome reveals adaptations in red seaweeds to the harsh intertidal environment.</title>
        <authorList>
            <person name="Wang D."/>
            <person name="Mao Y."/>
        </authorList>
    </citation>
    <scope>NUCLEOTIDE SEQUENCE</scope>
    <source>
        <tissue evidence="1">Gametophyte</tissue>
    </source>
</reference>